<comment type="caution">
    <text evidence="1">The sequence shown here is derived from an EMBL/GenBank/DDBJ whole genome shotgun (WGS) entry which is preliminary data.</text>
</comment>
<dbReference type="Proteomes" id="UP001602119">
    <property type="component" value="Unassembled WGS sequence"/>
</dbReference>
<dbReference type="Pfam" id="PF02287">
    <property type="entry name" value="Dehydratase_SU"/>
    <property type="match status" value="1"/>
</dbReference>
<reference evidence="1 2" key="1">
    <citation type="submission" date="2024-10" db="EMBL/GenBank/DDBJ databases">
        <title>The Natural Products Discovery Center: Release of the First 8490 Sequenced Strains for Exploring Actinobacteria Biosynthetic Diversity.</title>
        <authorList>
            <person name="Kalkreuter E."/>
            <person name="Kautsar S.A."/>
            <person name="Yang D."/>
            <person name="Bader C.D."/>
            <person name="Teijaro C.N."/>
            <person name="Fluegel L."/>
            <person name="Davis C.M."/>
            <person name="Simpson J.R."/>
            <person name="Lauterbach L."/>
            <person name="Steele A.D."/>
            <person name="Gui C."/>
            <person name="Meng S."/>
            <person name="Li G."/>
            <person name="Viehrig K."/>
            <person name="Ye F."/>
            <person name="Su P."/>
            <person name="Kiefer A.F."/>
            <person name="Nichols A."/>
            <person name="Cepeda A.J."/>
            <person name="Yan W."/>
            <person name="Fan B."/>
            <person name="Jiang Y."/>
            <person name="Adhikari A."/>
            <person name="Zheng C.-J."/>
            <person name="Schuster L."/>
            <person name="Cowan T.M."/>
            <person name="Smanski M.J."/>
            <person name="Chevrette M.G."/>
            <person name="De Carvalho L.P.S."/>
            <person name="Shen B."/>
        </authorList>
    </citation>
    <scope>NUCLEOTIDE SEQUENCE [LARGE SCALE GENOMIC DNA]</scope>
    <source>
        <strain evidence="1 2">NPDC001281</strain>
    </source>
</reference>
<name>A0ABW6VFR5_MICFU</name>
<accession>A0ABW6VFR5</accession>
<keyword evidence="2" id="KW-1185">Reference proteome</keyword>
<sequence>MTRAYSGRPVESVTVDAVRRGEVTRDDLRIHPETLEAQAVVAERHGNPQLAANFRRAAELALLPDEDVMRVYEALRPRRSTAAELSDLAEWLDGRSCHRNAALVREARDVYARRDLTR</sequence>
<dbReference type="InterPro" id="IPR003207">
    <property type="entry name" value="Ppandiol/glycerol_DeHydtase_su"/>
</dbReference>
<protein>
    <submittedName>
        <fullName evidence="1">Diol dehydratase small subunit</fullName>
    </submittedName>
</protein>
<evidence type="ECO:0000313" key="1">
    <source>
        <dbReference type="EMBL" id="MFF4778205.1"/>
    </source>
</evidence>
<dbReference type="SUPFAM" id="SSF47148">
    <property type="entry name" value="Diol dehydratase, gamma subunit"/>
    <property type="match status" value="1"/>
</dbReference>
<dbReference type="InterPro" id="IPR036091">
    <property type="entry name" value="Prodiol/glycerol_DeHase__sf_su"/>
</dbReference>
<dbReference type="Gene3D" id="1.10.1510.20">
    <property type="entry name" value="Propanediol/glycerol dehydratase, small subunit"/>
    <property type="match status" value="1"/>
</dbReference>
<dbReference type="EMBL" id="JBIAXI010000029">
    <property type="protein sequence ID" value="MFF4778205.1"/>
    <property type="molecule type" value="Genomic_DNA"/>
</dbReference>
<organism evidence="1 2">
    <name type="scientific">Microtetraspora fusca</name>
    <dbReference type="NCBI Taxonomy" id="1997"/>
    <lineage>
        <taxon>Bacteria</taxon>
        <taxon>Bacillati</taxon>
        <taxon>Actinomycetota</taxon>
        <taxon>Actinomycetes</taxon>
        <taxon>Streptosporangiales</taxon>
        <taxon>Streptosporangiaceae</taxon>
        <taxon>Microtetraspora</taxon>
    </lineage>
</organism>
<dbReference type="RefSeq" id="WP_066944670.1">
    <property type="nucleotide sequence ID" value="NZ_BBYK01000057.1"/>
</dbReference>
<proteinExistence type="predicted"/>
<evidence type="ECO:0000313" key="2">
    <source>
        <dbReference type="Proteomes" id="UP001602119"/>
    </source>
</evidence>
<gene>
    <name evidence="1" type="ORF">ACFY05_35800</name>
</gene>